<feature type="compositionally biased region" description="Polar residues" evidence="5">
    <location>
        <begin position="3711"/>
        <end position="3721"/>
    </location>
</feature>
<dbReference type="GO" id="GO:0031177">
    <property type="term" value="F:phosphopantetheine binding"/>
    <property type="evidence" value="ECO:0007669"/>
    <property type="project" value="InterPro"/>
</dbReference>
<proteinExistence type="inferred from homology"/>
<reference evidence="7 8" key="1">
    <citation type="journal article" date="2020" name="Microbiol. Resour. Announc.">
        <title>Draft Genome Sequence of a Cladosporium Species Isolated from the Mesophotic Ascidian Didemnum maculosum.</title>
        <authorList>
            <person name="Gioti A."/>
            <person name="Siaperas R."/>
            <person name="Nikolaivits E."/>
            <person name="Le Goff G."/>
            <person name="Ouazzani J."/>
            <person name="Kotoulas G."/>
            <person name="Topakas E."/>
        </authorList>
    </citation>
    <scope>NUCLEOTIDE SEQUENCE [LARGE SCALE GENOMIC DNA]</scope>
    <source>
        <strain evidence="7 8">TM138-S3</strain>
    </source>
</reference>
<organism evidence="7 8">
    <name type="scientific">Cladosporium halotolerans</name>
    <dbReference type="NCBI Taxonomy" id="1052096"/>
    <lineage>
        <taxon>Eukaryota</taxon>
        <taxon>Fungi</taxon>
        <taxon>Dikarya</taxon>
        <taxon>Ascomycota</taxon>
        <taxon>Pezizomycotina</taxon>
        <taxon>Dothideomycetes</taxon>
        <taxon>Dothideomycetidae</taxon>
        <taxon>Cladosporiales</taxon>
        <taxon>Cladosporiaceae</taxon>
        <taxon>Cladosporium</taxon>
    </lineage>
</organism>
<dbReference type="Gene3D" id="3.40.50.12780">
    <property type="entry name" value="N-terminal domain of ligase-like"/>
    <property type="match status" value="3"/>
</dbReference>
<dbReference type="InterPro" id="IPR036736">
    <property type="entry name" value="ACP-like_sf"/>
</dbReference>
<comment type="similarity">
    <text evidence="4">Belongs to the NRP synthetase family.</text>
</comment>
<keyword evidence="2" id="KW-0597">Phosphoprotein</keyword>
<feature type="domain" description="Carrier" evidence="6">
    <location>
        <begin position="758"/>
        <end position="834"/>
    </location>
</feature>
<dbReference type="InterPro" id="IPR045851">
    <property type="entry name" value="AMP-bd_C_sf"/>
</dbReference>
<dbReference type="InterPro" id="IPR006162">
    <property type="entry name" value="Ppantetheine_attach_site"/>
</dbReference>
<dbReference type="Pfam" id="PF00550">
    <property type="entry name" value="PP-binding"/>
    <property type="match status" value="4"/>
</dbReference>
<feature type="domain" description="Carrier" evidence="6">
    <location>
        <begin position="2547"/>
        <end position="2623"/>
    </location>
</feature>
<name>A0AB34KQU9_9PEZI</name>
<dbReference type="NCBIfam" id="TIGR01733">
    <property type="entry name" value="AA-adenyl-dom"/>
    <property type="match status" value="3"/>
</dbReference>
<dbReference type="InterPro" id="IPR010071">
    <property type="entry name" value="AA_adenyl_dom"/>
</dbReference>
<dbReference type="Pfam" id="PF00668">
    <property type="entry name" value="Condensation"/>
    <property type="match status" value="6"/>
</dbReference>
<dbReference type="SUPFAM" id="SSF47336">
    <property type="entry name" value="ACP-like"/>
    <property type="match status" value="4"/>
</dbReference>
<evidence type="ECO:0000313" key="8">
    <source>
        <dbReference type="Proteomes" id="UP000803884"/>
    </source>
</evidence>
<keyword evidence="1" id="KW-0596">Phosphopantetheine</keyword>
<dbReference type="FunFam" id="3.30.559.30:FF:000002">
    <property type="entry name" value="Nonribosomal peptide synthase Pes1"/>
    <property type="match status" value="1"/>
</dbReference>
<dbReference type="SMART" id="SM00823">
    <property type="entry name" value="PKS_PP"/>
    <property type="match status" value="4"/>
</dbReference>
<dbReference type="FunFam" id="3.40.50.12780:FF:000014">
    <property type="entry name" value="Nonribosomal peptide synthetase 1"/>
    <property type="match status" value="3"/>
</dbReference>
<dbReference type="InterPro" id="IPR009081">
    <property type="entry name" value="PP-bd_ACP"/>
</dbReference>
<dbReference type="CDD" id="cd05918">
    <property type="entry name" value="A_NRPS_SidN3_like"/>
    <property type="match status" value="3"/>
</dbReference>
<sequence>MERSVQCCLPSFPNTASSSTTPRTPASLPVSLTEHDLDLLRISYQSTAAIDALLIKAWAVVLRCYTGSDELCFGYQREHAGDDAHIQNHIVTLSISDEDQVVELRSREISASPTTQLDFATYNTVFLRQSEKEDIDFSTDFASAIPENCRIRFCIEDVFGVPALNLEYWRDEMSTGHVTCIAQVLSQIISQLLAFDDRQIGALDYFTPQDSRRVAKWNTSMPPTRDSCIHEIVQKQCRKWPVKEAICAWDGVFTFGELDSITSRIASYLQSRGVGPETMVPLCFEKTKWYTIAVYSVLKAGGAFVPLDPSHPESRLRSLIEKVGAKIVLSSSAQQSKVALATEQPVIAIDDDLLAKCFSSTLKNEVTPGNAAYIIFTSGSTGEPKGTVVEHRAFASSCSAHTDALRLTPECRVLQFAAHTFDASLVDILSLLMNGGTVCIPSEESRVNDLAGAINSLNVNYLGLTPSVIEFLTPVMVPNVHTVTLAGEAMSVNQRDTWCHLNLVNGFGPTETSITSAGNPNVTRETDVKDIGLPVGGKCWIVSADDHHKMMPVGAVGEMLVEGPSLARGYLHNPDKTAEAFIYAPNWATDSNEAGEKRRFYKSGDLVRYNSSLGTLTYIGRKDTQVKLHGQRVELGEIESRLTADVDVQLALVHVPRAGYAKGKLVTIFCFAGANHTEARELVLETESEQRVVGLRQRIGAVLPTYMVPGVWLGVESMPLLTSGKLDRKKAAKWLEEMEEDPQFEVEGDGPLDESQYTPANETERLLAEAWSRVLNIPVHRLKLTENFLKLGGDSLTAMTCTSLCKKAGLGLTVQDILRRHSIRDLALHTSAIQSPTFYEEKIEEKFDLSPIQYLHSLVRAEHEGYFNQSIQTRVHETISEAQLRTAIEALVTRHSMLRARFSHEGPERKMQQRITQDVDNSYRLNHQDVESEGEVEGIISTSQQSIDCFVGPLLSVDLINVPGQSQILSLVGHHLVVDIVSFRLILEDLEELIQEPTKSSTASMPFQMWSAKQTEQAELDEEVKNELEVAPPHNFNFWGVDESISYGEVEISAFEVSQESTSLLLTGCHESLHTETVDLLLACMLHSFAQAFPGGPVPVINNEGHGREPWDPSIDISRTVGWFTTLYPIWVPGLSADQDLLQTVAHVKDSRRRASDNGRAFFAHRTLSAAGRNKFPHPVPMEMSFNYLGQNRDLQNQKGLFQLADTMVGETREGGGAADFGRDTPRFALFEISAAVIEGQLRFNFSYGRSIKHKDQVQVWLKHCQALLEQLPHQLLAAPPTKTVSDFPMLKMSSDQLEQIESGIMPRYGITSLHAVEDMYPCTRMQQGILLSRCRNPLLYAVHTTFEVRGLGSEKNTVFRILAAWSKLIAHHSMLRTIFVDRLTPSTPFGQVVLKDIGYLQPALLTCEDEEQVMATFASRDIVPYHDSHRFSVCTATKSGAVFCRLEMNHAAMDGASISILLNDLREACAEKFVDGPKPEFKEFAKHLQKQSSAEAMDFWTSYLDNTRPCHIPLNPKGNSLTNRTSIHTSRVEFSDFDRLHRFCETAGITQSTVFNVAWGLLLSFLTQSDDVCFAYTTSLRDAPVEGVDAMIGPVMNLNVCRIKLPSADANATLFDVLQQTQNDFTQSLPHRACSLIDVLHQMKMANVSLFNSGVSYRKLPPQQDASDHQSVEFVQKGYIHDPAETAVYVNVEASDSSATIELNHWTECLSNSQADLIAKLYVEKIEDVIRDSEHQQIVSRLRQMGDEEKSFFEDQDTTPWVNDVAGVEPCLLPTISDPEPATEETEVHSFVHLAVQQPAKLLQFCKENDFDAALVYQFVWAIVLRLYSGVPETCFGVLDRSRENHRLENRKVNTDDTTPILQALQQLKIDSANRSKAWISATKAMQPEATEDIPFNTVVCAQSGEEASSTATINRLLSGGSFSAILLNPGPLTRRSAHVKLHYSKNLARDYVESITDCFLHVLTQLPMKALQSIGDLDFVDDKACRQYLQWSAPVPQTDERCAHTIIEERALQHPSAPAVSAWDGSLDYSELLALTTKFSQKLRMLGVGPNVFVACLFDKSMWAVVAQLSVMQAGGAFVSLDPTHGEERLQTLVRQLNAPLVLCSAAHLDIASRISDVAIAVENEDIENAPEPLAHTVVDTLPTDPAYAVFTSGTTGTPKATVVEHTALTVSAANWAHLGFNDNARVFQFSAFTFDVSVMDVFFTLLNGACICMPSESDRMNDVAGAINRSGATLMSCVPTLFATINPASVPTLQYLISGGEKMSAAFIEQWKSRHLVNAFGPSETTVIATVSLKSDGKGNLVNTDGTDIGFPQCGRAWITDPENVDKLMPRGAVGELVMEGPNVGRGYLNNDEKTKHSFIRDPAWSRDVRLHPIFRQDPTPERQRMYRTGDLARFSPTGSLTFLTRNDTQVKLKGQRVELEEIEHHSSVLANADVLVDIVKPKENTMAAGLAAFFVSPVESGEAADGVLLPMTPARSALVESLREGLPHHLPLYMVPTFFYPVRYLPRTTSAKLDRRGLQTMAASLTKEQMRPYASTASATTDAPKTGLEPQMRELWETVMRLTPGSVTDSDTFFALGGDSFAAMNLVSAAQASGLSLTVADIFTHPGLAEMCAACKRNNPLQTIKPATIEPFSLIPADAPREEVLADASEVCGVEVEAIEDVYPCSPVQAGLITSSTSKPGAYVVRSIYRLAPQIDLAKFKAAWQKTVNDLPILRTRIVHTADAGFCQVVLREAPIAWKYQKTVPKHSDSVPALPSTEGDVLTDYAIVEDGSERFFAWSLHHAAYDGFSIGLMLQHCQEHYMDLAAPEHQPTPYSFFIDYLSKSDNTASDEFWKSYLADFKTPAFPRVKDTSRQIAAGSRQYNNMEISNISNTDVTLPVMIRGAWALTIAEQSESTDVCFGETLMARNIALRGVTNMAGPVLTTVPTRVQVDKQTSITSYLQKIQQQTIDVIPHQHAGVQRIRRLATSTSAACEFQNLLVVQADDQPLEKSMWEFNDVQAGEEFFTHPLVVECKVAGSQIKTTAHHDDHVIAASQVNGLIARFNFILKQLVELPKSSDLVVGNIDLVSPADKQQILEWNTDRIDPIEKTIQDLVYEQCASQPDADAICAWDGNLSYREMCDHAAVFAHYLISLGLKKEMFVPVCMDKSAYMVVAILGVLAAGGAYVPLDPAHPASRHEEIIADVGAEFVICLPKYSQRYSRKVGTVLAIDRSVFDSMKSPSKRPLNRSSSTNMAYALFTSGSTGKPKGIVTEHASFVTSVSAFAPVIHLGRGTRAFHFASLTFDAAVMEIWGTLIFGGCVCIPSEEDRLNDVAGAMNAMGIHWTFCTPSVASIIEPTSVPSLKTLVCGGEMISAEVINKWTPHVEVINGYGPTETAVFATLAKISPKSEPACIGHGIKSTSTWVVDPDDHDRLMPVGSVGELALSGRPLAREYLNNPAKTNAEFIENPRWASSFPTTSASRIYKTGDLVRYYPNGAIECLGRKDHQVKLHGQRMELGEIESRLSQMDSIRHAIVLLPKTGLIKKRLVAILAVNAGDKSLKSAGDCQLVEPSVMHAAKLPEVQASLEKQLPIYMVPQAWVVMQSLPMLVSGKIDRKQITSWIENVDKPNYERIMKDYDDIKRGKVPAPETKEKAGGATAVDILRDVCAQVLNVEPSSMESDRSFLSLGGDSITGMAVVSKARKQGLNVRLQDIIQTDSIEELAKRSTLAETSKKQPTGRSRAVSGASFSLSPIQDLYFQHAVNGHKGTSRFNQSITVRLARKIDSSKVVEALKTIVLRHGMLRARFSKDADGTWKQRTTRDIDSSYAFNVHETSDREQIKLKMGESQRAPDPEKGPIVVADMFDAPGTDQVLFLVANHLCIDMVSWRVVLQELEEYLHTGTIASEIPLSFQAWCGSQSPGEKESPTVQIPDGLPNADYWGVGGFENTYGQVKTQGFSVDEKTTASLLDGVQSSAQIEPLDLLLAVAFQSFTQVFPNLADPTIWNESHGRQSATQDVSESVGWFTAVKALQIKRSSDIMETIKQVKELRKDSKNMNDFSRRTGLFEILFNYLGKLQQLERSDSLFQHYADVFAEGEMTDYGDMGSRTARFALFELSAIVIKDKLRIAFTFNKNLKNQDKIAEWISSFEATLRAALPKFKEMASEITPASYPLLPVSSKELKQLVERTLPRMGVKSIADVENIYPVAPVQEGILLSQLRDPSNYMFHAIFKINENKSGAAVDTKLLATAWQKVVDRHPILRTIFVESNYKNGTFDQVVLKKVNAMPTTIACNDCSAASKQLATVRLSDINKQRSPQIPHHVTICRVISTGGVEMKMELNHALIDGASLSIILRDFSAAYGDSLTPSTPGPDYAQFVQYLKNRSDMTGLEYWARHLRNVQACHIPTAQNLTKTRRLNSLKVAFHRFDELQALCRRDSVTFATLALSTWATVLSALTGQDDVCFGYLSAGRDVPVTDIQDAVGVFINMLCCRVKLSSRQDYGSLFRQVQNDFLEGLPHQATSLAEIQNYLGMDGQMLFNSTLSIQNQIPSDASQAETLSFSAKEVHDPSEYPMTVNVITAKDNEGIMLRYWSDKISDSRAHAIAAAISQTFENALQDEKESGIITPGVPTPIPGTPMLVPDMMSAPSTPQLRGVLTPPPSVDMLDHKSLHSLIDERVHAVVSQMMGNAGNSKSAMQPSLLTPQRQMQPTIMTPPRSEENLPNSLAGLAIHTEPPKAVEPADKDVSSVYEPNLRNIWANILEVDADTIKRDDSFFRLGGDSIKAMKLASAAREQEMALRVSDIFKCPVFEEMLRIITANSDVPKAAPVVAPPVSKPTIVTPEEKPTAQLKQYERPRARSVYETVQLDSEFLQRSICPQIGTFKGAVADVLPVTDFQAFSLTAQEFKSRWMLNYFFFEGHGPLDIRRLREACKRVLDSFDILRSVFVCAEGQFYQVVLKKMKVDLAVHDTEMDLDAFVASLQQKDRDHPPKHGEPFVKFAVARKAGTNLHRILIRMSHAQYDGVCLWKLLDAVKQGYEGGTLPKTSSFSSHMRLMSSSVTPDHYEHFTNLLRGSKMPEIIRRNGPNTYCHVGSATNVAKTIDISMGSKGSITIATVVQAAWAMTLAKISAQPDVVFGLTINGRNASVPGIETAVGPCVNMIPVRVAFGENWNGLDLLRYIQDQSVANMPYENLGFREIIQRCTDWPNWTYFTTSVFHQNVHYEGDITLDEEAYRIGGAGVVDNLSDLTFVSTPLAQEGKYHLSLHYSDKGPIDLPFATRVLNMAIEAISSLTTSSNATLPSPTTLTSLPAQQIEELARPSDGDFLGERLKGIKIDSLLIHSPALTHAWSQCLESQKQKDDGSADSDGFELHSTFFELGGDLLDLGKVVYMLHQDEYNVSLEDLLEHPTFLGQLAVLALNNEQAMDDEMETEAEDNGNKRSSRISSRGVRRHSRRQSRHNRRTSAGADDSAPPMPGPAEQQLLRDELKKQGNSETPLASKRSSRRWSRLSFSRRSSVGNNERPPMPGPKENQMLQEELNKRANANGNVAAGVAETPIASKRSSRRWSRFSRRGSTTEPDTALPPMPAPLDNQALQEKLHKHALAQRSNMNSPSGSEPISATTKESSKTDKSGSRGLWKAIGRSKTKKSAQLE</sequence>
<dbReference type="CDD" id="cd19542">
    <property type="entry name" value="CT_NRPS-like"/>
    <property type="match status" value="3"/>
</dbReference>
<dbReference type="GO" id="GO:0019748">
    <property type="term" value="P:secondary metabolic process"/>
    <property type="evidence" value="ECO:0007669"/>
    <property type="project" value="UniProtKB-ARBA"/>
</dbReference>
<dbReference type="Gene3D" id="1.10.1200.10">
    <property type="entry name" value="ACP-like"/>
    <property type="match status" value="5"/>
</dbReference>
<feature type="region of interest" description="Disordered" evidence="5">
    <location>
        <begin position="5466"/>
        <end position="5628"/>
    </location>
</feature>
<dbReference type="InterPro" id="IPR000873">
    <property type="entry name" value="AMP-dep_synth/lig_dom"/>
</dbReference>
<feature type="compositionally biased region" description="Basic residues" evidence="5">
    <location>
        <begin position="5424"/>
        <end position="5438"/>
    </location>
</feature>
<dbReference type="EMBL" id="JAAQHG020000014">
    <property type="protein sequence ID" value="KAL1586487.1"/>
    <property type="molecule type" value="Genomic_DNA"/>
</dbReference>
<keyword evidence="3" id="KW-0436">Ligase</keyword>
<dbReference type="FunFam" id="1.10.1200.10:FF:000005">
    <property type="entry name" value="Nonribosomal peptide synthetase 1"/>
    <property type="match status" value="1"/>
</dbReference>
<dbReference type="InterPro" id="IPR020806">
    <property type="entry name" value="PKS_PP-bd"/>
</dbReference>
<evidence type="ECO:0000313" key="7">
    <source>
        <dbReference type="EMBL" id="KAL1586487.1"/>
    </source>
</evidence>
<dbReference type="InterPro" id="IPR023213">
    <property type="entry name" value="CAT-like_dom_sf"/>
</dbReference>
<dbReference type="FunFam" id="3.30.559.30:FF:000003">
    <property type="entry name" value="Nonribosomal peptide synthase SidD"/>
    <property type="match status" value="1"/>
</dbReference>
<feature type="region of interest" description="Disordered" evidence="5">
    <location>
        <begin position="3708"/>
        <end position="3728"/>
    </location>
</feature>
<protein>
    <recommendedName>
        <fullName evidence="6">Carrier domain-containing protein</fullName>
    </recommendedName>
</protein>
<evidence type="ECO:0000256" key="4">
    <source>
        <dbReference type="ARBA" id="ARBA00029454"/>
    </source>
</evidence>
<dbReference type="Gene3D" id="3.30.559.10">
    <property type="entry name" value="Chloramphenicol acetyltransferase-like domain"/>
    <property type="match status" value="6"/>
</dbReference>
<dbReference type="FunFam" id="3.30.559.10:FF:000016">
    <property type="entry name" value="Nonribosomal peptide synthase Pes1"/>
    <property type="match status" value="2"/>
</dbReference>
<dbReference type="FunFam" id="3.40.50.980:FF:000001">
    <property type="entry name" value="Non-ribosomal peptide synthetase"/>
    <property type="match status" value="2"/>
</dbReference>
<keyword evidence="8" id="KW-1185">Reference proteome</keyword>
<evidence type="ECO:0000256" key="2">
    <source>
        <dbReference type="ARBA" id="ARBA00022553"/>
    </source>
</evidence>
<dbReference type="CDD" id="cd19534">
    <property type="entry name" value="E_NRPS"/>
    <property type="match status" value="1"/>
</dbReference>
<feature type="domain" description="Carrier" evidence="6">
    <location>
        <begin position="4725"/>
        <end position="4798"/>
    </location>
</feature>
<dbReference type="FunFam" id="3.30.300.30:FF:000015">
    <property type="entry name" value="Nonribosomal peptide synthase SidD"/>
    <property type="match status" value="3"/>
</dbReference>
<dbReference type="CDD" id="cd19545">
    <property type="entry name" value="FUM14_C_NRPS-like"/>
    <property type="match status" value="1"/>
</dbReference>
<feature type="compositionally biased region" description="Basic residues" evidence="5">
    <location>
        <begin position="5537"/>
        <end position="5547"/>
    </location>
</feature>
<dbReference type="PROSITE" id="PS50075">
    <property type="entry name" value="CARRIER"/>
    <property type="match status" value="4"/>
</dbReference>
<dbReference type="GO" id="GO:0016874">
    <property type="term" value="F:ligase activity"/>
    <property type="evidence" value="ECO:0007669"/>
    <property type="project" value="UniProtKB-KW"/>
</dbReference>
<evidence type="ECO:0000256" key="3">
    <source>
        <dbReference type="ARBA" id="ARBA00022598"/>
    </source>
</evidence>
<dbReference type="GeneID" id="96006757"/>
<evidence type="ECO:0000256" key="1">
    <source>
        <dbReference type="ARBA" id="ARBA00022450"/>
    </source>
</evidence>
<dbReference type="InterPro" id="IPR020845">
    <property type="entry name" value="AMP-binding_CS"/>
</dbReference>
<accession>A0AB34KQU9</accession>
<dbReference type="PANTHER" id="PTHR45398">
    <property type="match status" value="1"/>
</dbReference>
<dbReference type="InterPro" id="IPR042099">
    <property type="entry name" value="ANL_N_sf"/>
</dbReference>
<feature type="compositionally biased region" description="Basic residues" evidence="5">
    <location>
        <begin position="5617"/>
        <end position="5628"/>
    </location>
</feature>
<feature type="region of interest" description="Disordered" evidence="5">
    <location>
        <begin position="5403"/>
        <end position="5454"/>
    </location>
</feature>
<dbReference type="RefSeq" id="XP_069229592.1">
    <property type="nucleotide sequence ID" value="XM_069373919.1"/>
</dbReference>
<dbReference type="Gene3D" id="3.30.300.30">
    <property type="match status" value="3"/>
</dbReference>
<dbReference type="SUPFAM" id="SSF52777">
    <property type="entry name" value="CoA-dependent acyltransferases"/>
    <property type="match status" value="14"/>
</dbReference>
<dbReference type="SUPFAM" id="SSF56801">
    <property type="entry name" value="Acetyl-CoA synthetase-like"/>
    <property type="match status" value="3"/>
</dbReference>
<dbReference type="PROSITE" id="PS00012">
    <property type="entry name" value="PHOSPHOPANTETHEINE"/>
    <property type="match status" value="2"/>
</dbReference>
<evidence type="ECO:0000259" key="6">
    <source>
        <dbReference type="PROSITE" id="PS50075"/>
    </source>
</evidence>
<dbReference type="PROSITE" id="PS00455">
    <property type="entry name" value="AMP_BINDING"/>
    <property type="match status" value="1"/>
</dbReference>
<dbReference type="Proteomes" id="UP000803884">
    <property type="component" value="Unassembled WGS sequence"/>
</dbReference>
<evidence type="ECO:0000256" key="5">
    <source>
        <dbReference type="SAM" id="MobiDB-lite"/>
    </source>
</evidence>
<dbReference type="PANTHER" id="PTHR45398:SF1">
    <property type="entry name" value="ENZYME, PUTATIVE (JCVI)-RELATED"/>
    <property type="match status" value="1"/>
</dbReference>
<dbReference type="InterPro" id="IPR001242">
    <property type="entry name" value="Condensation_dom"/>
</dbReference>
<dbReference type="Pfam" id="PF00501">
    <property type="entry name" value="AMP-binding"/>
    <property type="match status" value="3"/>
</dbReference>
<gene>
    <name evidence="7" type="ORF">WHR41_05314</name>
</gene>
<dbReference type="NCBIfam" id="NF003417">
    <property type="entry name" value="PRK04813.1"/>
    <property type="match status" value="3"/>
</dbReference>
<feature type="compositionally biased region" description="Polar residues" evidence="5">
    <location>
        <begin position="5581"/>
        <end position="5599"/>
    </location>
</feature>
<dbReference type="Gene3D" id="3.30.559.30">
    <property type="entry name" value="Nonribosomal peptide synthetase, condensation domain"/>
    <property type="match status" value="8"/>
</dbReference>
<feature type="compositionally biased region" description="Low complexity" evidence="5">
    <location>
        <begin position="5518"/>
        <end position="5529"/>
    </location>
</feature>
<feature type="domain" description="Carrier" evidence="6">
    <location>
        <begin position="3640"/>
        <end position="3713"/>
    </location>
</feature>
<comment type="caution">
    <text evidence="7">The sequence shown here is derived from an EMBL/GenBank/DDBJ whole genome shotgun (WGS) entry which is preliminary data.</text>
</comment>